<reference evidence="2" key="2">
    <citation type="submission" date="2021-12" db="EMBL/GenBank/DDBJ databases">
        <title>Resequencing data analysis of finger millet.</title>
        <authorList>
            <person name="Hatakeyama M."/>
            <person name="Aluri S."/>
            <person name="Balachadran M.T."/>
            <person name="Sivarajan S.R."/>
            <person name="Poveda L."/>
            <person name="Shimizu-Inatsugi R."/>
            <person name="Schlapbach R."/>
            <person name="Sreeman S.M."/>
            <person name="Shimizu K.K."/>
        </authorList>
    </citation>
    <scope>NUCLEOTIDE SEQUENCE</scope>
</reference>
<sequence length="121" mass="14281">MYEYLWRTGTEEPYTPSIFTACALRERLFYKAFMFSNTSRGSYFVVLIHNPFRQLSFAQVGDDKWTWLPPCTAYLDCIYVDALLYAITSWGEIHAFDLNDPIFYCKDYHAGILYWSVTLHT</sequence>
<feature type="domain" description="KIB1-4 beta-propeller" evidence="1">
    <location>
        <begin position="22"/>
        <end position="100"/>
    </location>
</feature>
<proteinExistence type="predicted"/>
<dbReference type="Pfam" id="PF03478">
    <property type="entry name" value="Beta-prop_KIB1-4"/>
    <property type="match status" value="1"/>
</dbReference>
<evidence type="ECO:0000259" key="1">
    <source>
        <dbReference type="Pfam" id="PF03478"/>
    </source>
</evidence>
<evidence type="ECO:0000313" key="2">
    <source>
        <dbReference type="EMBL" id="GJN23961.1"/>
    </source>
</evidence>
<organism evidence="2 3">
    <name type="scientific">Eleusine coracana subsp. coracana</name>
    <dbReference type="NCBI Taxonomy" id="191504"/>
    <lineage>
        <taxon>Eukaryota</taxon>
        <taxon>Viridiplantae</taxon>
        <taxon>Streptophyta</taxon>
        <taxon>Embryophyta</taxon>
        <taxon>Tracheophyta</taxon>
        <taxon>Spermatophyta</taxon>
        <taxon>Magnoliopsida</taxon>
        <taxon>Liliopsida</taxon>
        <taxon>Poales</taxon>
        <taxon>Poaceae</taxon>
        <taxon>PACMAD clade</taxon>
        <taxon>Chloridoideae</taxon>
        <taxon>Cynodonteae</taxon>
        <taxon>Eleusininae</taxon>
        <taxon>Eleusine</taxon>
    </lineage>
</organism>
<dbReference type="EMBL" id="BQKI01000076">
    <property type="protein sequence ID" value="GJN23961.1"/>
    <property type="molecule type" value="Genomic_DNA"/>
</dbReference>
<comment type="caution">
    <text evidence="2">The sequence shown here is derived from an EMBL/GenBank/DDBJ whole genome shotgun (WGS) entry which is preliminary data.</text>
</comment>
<dbReference type="InterPro" id="IPR005174">
    <property type="entry name" value="KIB1-4_b-propeller"/>
</dbReference>
<reference evidence="2" key="1">
    <citation type="journal article" date="2018" name="DNA Res.">
        <title>Multiple hybrid de novo genome assembly of finger millet, an orphan allotetraploid crop.</title>
        <authorList>
            <person name="Hatakeyama M."/>
            <person name="Aluri S."/>
            <person name="Balachadran M.T."/>
            <person name="Sivarajan S.R."/>
            <person name="Patrignani A."/>
            <person name="Gruter S."/>
            <person name="Poveda L."/>
            <person name="Shimizu-Inatsugi R."/>
            <person name="Baeten J."/>
            <person name="Francoijs K.J."/>
            <person name="Nataraja K.N."/>
            <person name="Reddy Y.A.N."/>
            <person name="Phadnis S."/>
            <person name="Ravikumar R.L."/>
            <person name="Schlapbach R."/>
            <person name="Sreeman S.M."/>
            <person name="Shimizu K.K."/>
        </authorList>
    </citation>
    <scope>NUCLEOTIDE SEQUENCE</scope>
</reference>
<protein>
    <recommendedName>
        <fullName evidence="1">KIB1-4 beta-propeller domain-containing protein</fullName>
    </recommendedName>
</protein>
<evidence type="ECO:0000313" key="3">
    <source>
        <dbReference type="Proteomes" id="UP001054889"/>
    </source>
</evidence>
<name>A0AAV5EN36_ELECO</name>
<accession>A0AAV5EN36</accession>
<dbReference type="PANTHER" id="PTHR44586">
    <property type="entry name" value="F-BOX DOMAIN CONTAINING PROTEIN, EXPRESSED"/>
    <property type="match status" value="1"/>
</dbReference>
<dbReference type="PANTHER" id="PTHR44586:SF16">
    <property type="entry name" value="OS03G0802100 PROTEIN"/>
    <property type="match status" value="1"/>
</dbReference>
<keyword evidence="3" id="KW-1185">Reference proteome</keyword>
<gene>
    <name evidence="2" type="primary">gb11662</name>
    <name evidence="2" type="ORF">PR202_gb11662</name>
</gene>
<dbReference type="Proteomes" id="UP001054889">
    <property type="component" value="Unassembled WGS sequence"/>
</dbReference>
<dbReference type="AlphaFoldDB" id="A0AAV5EN36"/>